<dbReference type="OrthoDB" id="5322683at2759"/>
<name>A0A4U5N6A5_STECR</name>
<gene>
    <name evidence="2" type="ORF">L596_018993</name>
</gene>
<feature type="coiled-coil region" evidence="1">
    <location>
        <begin position="148"/>
        <end position="229"/>
    </location>
</feature>
<reference evidence="2 3" key="2">
    <citation type="journal article" date="2019" name="G3 (Bethesda)">
        <title>Hybrid Assembly of the Genome of the Entomopathogenic Nematode Steinernema carpocapsae Identifies the X-Chromosome.</title>
        <authorList>
            <person name="Serra L."/>
            <person name="Macchietto M."/>
            <person name="Macias-Munoz A."/>
            <person name="McGill C.J."/>
            <person name="Rodriguez I.M."/>
            <person name="Rodriguez B."/>
            <person name="Murad R."/>
            <person name="Mortazavi A."/>
        </authorList>
    </citation>
    <scope>NUCLEOTIDE SEQUENCE [LARGE SCALE GENOMIC DNA]</scope>
    <source>
        <strain evidence="2 3">ALL</strain>
    </source>
</reference>
<protein>
    <submittedName>
        <fullName evidence="2">Uncharacterized protein</fullName>
    </submittedName>
</protein>
<dbReference type="AlphaFoldDB" id="A0A4U5N6A5"/>
<organism evidence="2 3">
    <name type="scientific">Steinernema carpocapsae</name>
    <name type="common">Entomopathogenic nematode</name>
    <dbReference type="NCBI Taxonomy" id="34508"/>
    <lineage>
        <taxon>Eukaryota</taxon>
        <taxon>Metazoa</taxon>
        <taxon>Ecdysozoa</taxon>
        <taxon>Nematoda</taxon>
        <taxon>Chromadorea</taxon>
        <taxon>Rhabditida</taxon>
        <taxon>Tylenchina</taxon>
        <taxon>Panagrolaimomorpha</taxon>
        <taxon>Strongyloidoidea</taxon>
        <taxon>Steinernematidae</taxon>
        <taxon>Steinernema</taxon>
    </lineage>
</organism>
<keyword evidence="1" id="KW-0175">Coiled coil</keyword>
<dbReference type="GO" id="GO:0005794">
    <property type="term" value="C:Golgi apparatus"/>
    <property type="evidence" value="ECO:0007669"/>
    <property type="project" value="TreeGrafter"/>
</dbReference>
<dbReference type="GO" id="GO:0031267">
    <property type="term" value="F:small GTPase binding"/>
    <property type="evidence" value="ECO:0007669"/>
    <property type="project" value="TreeGrafter"/>
</dbReference>
<dbReference type="PANTHER" id="PTHR19327">
    <property type="entry name" value="GOLGIN"/>
    <property type="match status" value="1"/>
</dbReference>
<dbReference type="Proteomes" id="UP000298663">
    <property type="component" value="Unassembled WGS sequence"/>
</dbReference>
<dbReference type="PANTHER" id="PTHR19327:SF0">
    <property type="entry name" value="GOLGIN SUBFAMILY A MEMBER 4"/>
    <property type="match status" value="1"/>
</dbReference>
<evidence type="ECO:0000256" key="1">
    <source>
        <dbReference type="SAM" id="Coils"/>
    </source>
</evidence>
<evidence type="ECO:0000313" key="3">
    <source>
        <dbReference type="Proteomes" id="UP000298663"/>
    </source>
</evidence>
<sequence length="262" mass="29579">MRRRLPLQSCKWSMKPISWALMKPRLPVRGECPVVPWKVLKGCNFVEVAPYLKPFSTLSSFFANPVVPSFEPMETIASDVESTWNDSDSVSAHSSTLTGASKEQISSVLSKLHGRASSYKDRYQALALKFNEVVSENEKIRNVLTTTQDKVLEKMEKLRDEKKELVTKLEAEVAEKEKLASSGDGAKVKRLHELLEKCKESISANKDKISQLTAEKERLQANLIGVNDDVCMRHFPELRWICLERNHAAGCRKGHGGVERPR</sequence>
<evidence type="ECO:0000313" key="2">
    <source>
        <dbReference type="EMBL" id="TKR78137.1"/>
    </source>
</evidence>
<dbReference type="GO" id="GO:0048193">
    <property type="term" value="P:Golgi vesicle transport"/>
    <property type="evidence" value="ECO:0007669"/>
    <property type="project" value="TreeGrafter"/>
</dbReference>
<dbReference type="EMBL" id="AZBU02000005">
    <property type="protein sequence ID" value="TKR78137.1"/>
    <property type="molecule type" value="Genomic_DNA"/>
</dbReference>
<accession>A0A4U5N6A5</accession>
<proteinExistence type="predicted"/>
<keyword evidence="3" id="KW-1185">Reference proteome</keyword>
<comment type="caution">
    <text evidence="2">The sequence shown here is derived from an EMBL/GenBank/DDBJ whole genome shotgun (WGS) entry which is preliminary data.</text>
</comment>
<reference evidence="2 3" key="1">
    <citation type="journal article" date="2015" name="Genome Biol.">
        <title>Comparative genomics of Steinernema reveals deeply conserved gene regulatory networks.</title>
        <authorList>
            <person name="Dillman A.R."/>
            <person name="Macchietto M."/>
            <person name="Porter C.F."/>
            <person name="Rogers A."/>
            <person name="Williams B."/>
            <person name="Antoshechkin I."/>
            <person name="Lee M.M."/>
            <person name="Goodwin Z."/>
            <person name="Lu X."/>
            <person name="Lewis E.E."/>
            <person name="Goodrich-Blair H."/>
            <person name="Stock S.P."/>
            <person name="Adams B.J."/>
            <person name="Sternberg P.W."/>
            <person name="Mortazavi A."/>
        </authorList>
    </citation>
    <scope>NUCLEOTIDE SEQUENCE [LARGE SCALE GENOMIC DNA]</scope>
    <source>
        <strain evidence="2 3">ALL</strain>
    </source>
</reference>